<dbReference type="GO" id="GO:0006355">
    <property type="term" value="P:regulation of DNA-templated transcription"/>
    <property type="evidence" value="ECO:0007669"/>
    <property type="project" value="TreeGrafter"/>
</dbReference>
<evidence type="ECO:0000256" key="3">
    <source>
        <dbReference type="PROSITE-ProRule" id="PRU00357"/>
    </source>
</evidence>
<dbReference type="InterPro" id="IPR010402">
    <property type="entry name" value="CCT_domain"/>
</dbReference>
<dbReference type="EMBL" id="JAINDJ010000006">
    <property type="protein sequence ID" value="KAG9445073.1"/>
    <property type="molecule type" value="Genomic_DNA"/>
</dbReference>
<dbReference type="PANTHER" id="PTHR31874:SF41">
    <property type="entry name" value="CCT MOTIF FAMILY PROTEIN"/>
    <property type="match status" value="1"/>
</dbReference>
<evidence type="ECO:0000256" key="1">
    <source>
        <dbReference type="ARBA" id="ARBA00004123"/>
    </source>
</evidence>
<dbReference type="GO" id="GO:0005634">
    <property type="term" value="C:nucleus"/>
    <property type="evidence" value="ECO:0007669"/>
    <property type="project" value="UniProtKB-SubCell"/>
</dbReference>
<organism evidence="5 6">
    <name type="scientific">Aristolochia fimbriata</name>
    <name type="common">White veined hardy Dutchman's pipe vine</name>
    <dbReference type="NCBI Taxonomy" id="158543"/>
    <lineage>
        <taxon>Eukaryota</taxon>
        <taxon>Viridiplantae</taxon>
        <taxon>Streptophyta</taxon>
        <taxon>Embryophyta</taxon>
        <taxon>Tracheophyta</taxon>
        <taxon>Spermatophyta</taxon>
        <taxon>Magnoliopsida</taxon>
        <taxon>Magnoliidae</taxon>
        <taxon>Piperales</taxon>
        <taxon>Aristolochiaceae</taxon>
        <taxon>Aristolochia</taxon>
    </lineage>
</organism>
<gene>
    <name evidence="5" type="ORF">H6P81_016413</name>
</gene>
<dbReference type="PANTHER" id="PTHR31874">
    <property type="entry name" value="CCT MOTIF FAMILY PROTEIN, EXPRESSED"/>
    <property type="match status" value="1"/>
</dbReference>
<proteinExistence type="predicted"/>
<dbReference type="Proteomes" id="UP000825729">
    <property type="component" value="Unassembled WGS sequence"/>
</dbReference>
<comment type="subcellular location">
    <subcellularLocation>
        <location evidence="1 3">Nucleus</location>
    </subcellularLocation>
</comment>
<protein>
    <recommendedName>
        <fullName evidence="4">CCT domain-containing protein</fullName>
    </recommendedName>
</protein>
<dbReference type="PROSITE" id="PS51017">
    <property type="entry name" value="CCT"/>
    <property type="match status" value="1"/>
</dbReference>
<keyword evidence="2 3" id="KW-0539">Nucleus</keyword>
<dbReference type="InterPro" id="IPR052453">
    <property type="entry name" value="CONSTANS-like_ZF"/>
</dbReference>
<evidence type="ECO:0000313" key="6">
    <source>
        <dbReference type="Proteomes" id="UP000825729"/>
    </source>
</evidence>
<reference evidence="5 6" key="1">
    <citation type="submission" date="2021-07" db="EMBL/GenBank/DDBJ databases">
        <title>The Aristolochia fimbriata genome: insights into angiosperm evolution, floral development and chemical biosynthesis.</title>
        <authorList>
            <person name="Jiao Y."/>
        </authorList>
    </citation>
    <scope>NUCLEOTIDE SEQUENCE [LARGE SCALE GENOMIC DNA]</scope>
    <source>
        <strain evidence="5">IBCAS-2021</strain>
        <tissue evidence="5">Leaf</tissue>
    </source>
</reference>
<evidence type="ECO:0000259" key="4">
    <source>
        <dbReference type="PROSITE" id="PS51017"/>
    </source>
</evidence>
<dbReference type="Pfam" id="PF06203">
    <property type="entry name" value="CCT"/>
    <property type="match status" value="1"/>
</dbReference>
<evidence type="ECO:0000313" key="5">
    <source>
        <dbReference type="EMBL" id="KAG9445073.1"/>
    </source>
</evidence>
<comment type="caution">
    <text evidence="5">The sequence shown here is derived from an EMBL/GenBank/DDBJ whole genome shotgun (WGS) entry which is preliminary data.</text>
</comment>
<keyword evidence="6" id="KW-1185">Reference proteome</keyword>
<feature type="domain" description="CCT" evidence="4">
    <location>
        <begin position="176"/>
        <end position="218"/>
    </location>
</feature>
<sequence>MKHGDPPYWVRTPKTQEALTVSESGETSTPNPVDEIGIMDELEGILSIKEEEEEQFGEIVCGNMNWDCFGWGEFCEDVFNDEVEYDVEEDEEECGEKTKSGESLERLENGNITLKEEIVGFWEEEKTISLNLNYQDVMDAWSGRRSPWASEDYCFPTTDDYFTGEVPVMEEEKTQREARVMRYKEKRQSRLFSKKIRYQVRKLNAEKRPRLKGRFVKRSESQTKTLN</sequence>
<dbReference type="AlphaFoldDB" id="A0AAV7E8C5"/>
<evidence type="ECO:0000256" key="2">
    <source>
        <dbReference type="ARBA" id="ARBA00023242"/>
    </source>
</evidence>
<name>A0AAV7E8C5_ARIFI</name>
<accession>A0AAV7E8C5</accession>